<feature type="compositionally biased region" description="Basic and acidic residues" evidence="1">
    <location>
        <begin position="1"/>
        <end position="10"/>
    </location>
</feature>
<evidence type="ECO:0000313" key="2">
    <source>
        <dbReference type="EMBL" id="RIA95526.1"/>
    </source>
</evidence>
<keyword evidence="3" id="KW-1185">Reference proteome</keyword>
<protein>
    <submittedName>
        <fullName evidence="2">Uncharacterized protein</fullName>
    </submittedName>
</protein>
<reference evidence="2 3" key="1">
    <citation type="submission" date="2018-06" db="EMBL/GenBank/DDBJ databases">
        <title>Comparative genomics reveals the genomic features of Rhizophagus irregularis, R. cerebriforme, R. diaphanum and Gigaspora rosea, and their symbiotic lifestyle signature.</title>
        <authorList>
            <person name="Morin E."/>
            <person name="San Clemente H."/>
            <person name="Chen E.C.H."/>
            <person name="De La Providencia I."/>
            <person name="Hainaut M."/>
            <person name="Kuo A."/>
            <person name="Kohler A."/>
            <person name="Murat C."/>
            <person name="Tang N."/>
            <person name="Roy S."/>
            <person name="Loubradou J."/>
            <person name="Henrissat B."/>
            <person name="Grigoriev I.V."/>
            <person name="Corradi N."/>
            <person name="Roux C."/>
            <person name="Martin F.M."/>
        </authorList>
    </citation>
    <scope>NUCLEOTIDE SEQUENCE [LARGE SCALE GENOMIC DNA]</scope>
    <source>
        <strain evidence="2 3">DAOM 227022</strain>
    </source>
</reference>
<organism evidence="2 3">
    <name type="scientific">Glomus cerebriforme</name>
    <dbReference type="NCBI Taxonomy" id="658196"/>
    <lineage>
        <taxon>Eukaryota</taxon>
        <taxon>Fungi</taxon>
        <taxon>Fungi incertae sedis</taxon>
        <taxon>Mucoromycota</taxon>
        <taxon>Glomeromycotina</taxon>
        <taxon>Glomeromycetes</taxon>
        <taxon>Glomerales</taxon>
        <taxon>Glomeraceae</taxon>
        <taxon>Glomus</taxon>
    </lineage>
</organism>
<sequence>MIEDLEKVERPSVSSSMDRRRNSIVLDREGNKCPFYLEFLPNPLPLKIHNLLSKIVKQNEKPTKENCYLFCKIYLAETTIISDGIQKGYSMKINFELLET</sequence>
<accession>A0A397TF12</accession>
<evidence type="ECO:0000256" key="1">
    <source>
        <dbReference type="SAM" id="MobiDB-lite"/>
    </source>
</evidence>
<proteinExistence type="predicted"/>
<feature type="region of interest" description="Disordered" evidence="1">
    <location>
        <begin position="1"/>
        <end position="21"/>
    </location>
</feature>
<comment type="caution">
    <text evidence="2">The sequence shown here is derived from an EMBL/GenBank/DDBJ whole genome shotgun (WGS) entry which is preliminary data.</text>
</comment>
<dbReference type="EMBL" id="QKYT01000060">
    <property type="protein sequence ID" value="RIA95526.1"/>
    <property type="molecule type" value="Genomic_DNA"/>
</dbReference>
<dbReference type="AlphaFoldDB" id="A0A397TF12"/>
<name>A0A397TF12_9GLOM</name>
<gene>
    <name evidence="2" type="ORF">C1645_816620</name>
</gene>
<dbReference type="Proteomes" id="UP000265703">
    <property type="component" value="Unassembled WGS sequence"/>
</dbReference>
<evidence type="ECO:0000313" key="3">
    <source>
        <dbReference type="Proteomes" id="UP000265703"/>
    </source>
</evidence>